<dbReference type="STRING" id="1208321.D104_15470"/>
<accession>W1RPA2</accession>
<reference evidence="1 2" key="1">
    <citation type="journal article" date="2014" name="Genome Announc.">
        <title>Draft Genome Sequence of Marinomonas sp. Strain D104, a Polycyclic Aromatic Hydrocarbon-Degrading Bacterium from the Deep-Sea Sediment of the Arctic Ocean.</title>
        <authorList>
            <person name="Dong C."/>
            <person name="Bai X."/>
            <person name="Lai Q."/>
            <person name="Xie Y."/>
            <person name="Chen X."/>
            <person name="Shao Z."/>
        </authorList>
    </citation>
    <scope>NUCLEOTIDE SEQUENCE [LARGE SCALE GENOMIC DNA]</scope>
    <source>
        <strain evidence="1 2">D104</strain>
    </source>
</reference>
<dbReference type="OrthoDB" id="1495305at2"/>
<dbReference type="PATRIC" id="fig|1208321.3.peg.3080"/>
<dbReference type="EMBL" id="AYOZ01000056">
    <property type="protein sequence ID" value="ETI58377.1"/>
    <property type="molecule type" value="Genomic_DNA"/>
</dbReference>
<gene>
    <name evidence="1" type="ORF">D104_15470</name>
</gene>
<dbReference type="eggNOG" id="ENOG5033MRI">
    <property type="taxonomic scope" value="Bacteria"/>
</dbReference>
<dbReference type="AlphaFoldDB" id="W1RPA2"/>
<protein>
    <submittedName>
        <fullName evidence="1">Uncharacterized protein</fullName>
    </submittedName>
</protein>
<name>W1RPA2_9GAMM</name>
<dbReference type="RefSeq" id="WP_024025136.1">
    <property type="nucleotide sequence ID" value="NZ_AYOZ01000056.1"/>
</dbReference>
<dbReference type="Proteomes" id="UP000018857">
    <property type="component" value="Unassembled WGS sequence"/>
</dbReference>
<organism evidence="1 2">
    <name type="scientific">Marinomonas profundimaris</name>
    <dbReference type="NCBI Taxonomy" id="1208321"/>
    <lineage>
        <taxon>Bacteria</taxon>
        <taxon>Pseudomonadati</taxon>
        <taxon>Pseudomonadota</taxon>
        <taxon>Gammaproteobacteria</taxon>
        <taxon>Oceanospirillales</taxon>
        <taxon>Oceanospirillaceae</taxon>
        <taxon>Marinomonas</taxon>
    </lineage>
</organism>
<keyword evidence="2" id="KW-1185">Reference proteome</keyword>
<evidence type="ECO:0000313" key="2">
    <source>
        <dbReference type="Proteomes" id="UP000018857"/>
    </source>
</evidence>
<sequence>MQADIEIYTLSCPTEKIIAWLEETFILVKKSSPSKLCSKITVSSNGNDIEVTILEQAAGKRFTSIWFDSDKTPWEDDMTCARQVFQSLNCEVRCNFQGWEEEGNQDPDQWWRINSDGEGPFIWE</sequence>
<proteinExistence type="predicted"/>
<comment type="caution">
    <text evidence="1">The sequence shown here is derived from an EMBL/GenBank/DDBJ whole genome shotgun (WGS) entry which is preliminary data.</text>
</comment>
<evidence type="ECO:0000313" key="1">
    <source>
        <dbReference type="EMBL" id="ETI58377.1"/>
    </source>
</evidence>